<gene>
    <name evidence="3" type="ORF">AHMF7605_19655</name>
</gene>
<feature type="signal peptide" evidence="2">
    <location>
        <begin position="1"/>
        <end position="21"/>
    </location>
</feature>
<proteinExistence type="predicted"/>
<evidence type="ECO:0000313" key="4">
    <source>
        <dbReference type="Proteomes" id="UP000240357"/>
    </source>
</evidence>
<protein>
    <recommendedName>
        <fullName evidence="5">PepSY domain-containing protein</fullName>
    </recommendedName>
</protein>
<dbReference type="Proteomes" id="UP000240357">
    <property type="component" value="Unassembled WGS sequence"/>
</dbReference>
<evidence type="ECO:0000256" key="1">
    <source>
        <dbReference type="SAM" id="MobiDB-lite"/>
    </source>
</evidence>
<dbReference type="EMBL" id="PYFT01000001">
    <property type="protein sequence ID" value="PSR55563.1"/>
    <property type="molecule type" value="Genomic_DNA"/>
</dbReference>
<accession>A0A2T2YJ75</accession>
<feature type="chain" id="PRO_5015672384" description="PepSY domain-containing protein" evidence="2">
    <location>
        <begin position="22"/>
        <end position="170"/>
    </location>
</feature>
<feature type="region of interest" description="Disordered" evidence="1">
    <location>
        <begin position="24"/>
        <end position="102"/>
    </location>
</feature>
<evidence type="ECO:0000313" key="3">
    <source>
        <dbReference type="EMBL" id="PSR55563.1"/>
    </source>
</evidence>
<dbReference type="AlphaFoldDB" id="A0A2T2YJ75"/>
<name>A0A2T2YJ75_9BACT</name>
<sequence>MKKIVVSAFSLFLLGVVSVQAQTTTGGQSTTQDQTTAQGATQGTTPSGTQAGAASGTQAGTSTSTGTATQTDATNTGAAAGTAAPGTAATGTSATGTTATSAAAGTTVTLEELPAPVKATLASEKLKTWTPSSAQLVKDATTGKEYYSIELKQANQIGTVKIGKDGKPVK</sequence>
<organism evidence="3 4">
    <name type="scientific">Adhaeribacter arboris</name>
    <dbReference type="NCBI Taxonomy" id="2072846"/>
    <lineage>
        <taxon>Bacteria</taxon>
        <taxon>Pseudomonadati</taxon>
        <taxon>Bacteroidota</taxon>
        <taxon>Cytophagia</taxon>
        <taxon>Cytophagales</taxon>
        <taxon>Hymenobacteraceae</taxon>
        <taxon>Adhaeribacter</taxon>
    </lineage>
</organism>
<evidence type="ECO:0000256" key="2">
    <source>
        <dbReference type="SAM" id="SignalP"/>
    </source>
</evidence>
<evidence type="ECO:0008006" key="5">
    <source>
        <dbReference type="Google" id="ProtNLM"/>
    </source>
</evidence>
<keyword evidence="4" id="KW-1185">Reference proteome</keyword>
<dbReference type="RefSeq" id="WP_106931743.1">
    <property type="nucleotide sequence ID" value="NZ_PYFT01000001.1"/>
</dbReference>
<dbReference type="OrthoDB" id="894202at2"/>
<reference evidence="3 4" key="1">
    <citation type="submission" date="2018-03" db="EMBL/GenBank/DDBJ databases">
        <title>Adhaeribacter sp. HMF7605 Genome sequencing and assembly.</title>
        <authorList>
            <person name="Kang H."/>
            <person name="Kang J."/>
            <person name="Cha I."/>
            <person name="Kim H."/>
            <person name="Joh K."/>
        </authorList>
    </citation>
    <scope>NUCLEOTIDE SEQUENCE [LARGE SCALE GENOMIC DNA]</scope>
    <source>
        <strain evidence="3 4">HMF7605</strain>
    </source>
</reference>
<comment type="caution">
    <text evidence="3">The sequence shown here is derived from an EMBL/GenBank/DDBJ whole genome shotgun (WGS) entry which is preliminary data.</text>
</comment>
<keyword evidence="2" id="KW-0732">Signal</keyword>